<name>A0A6S7B7Y9_9BURK</name>
<dbReference type="SUPFAM" id="SSF54427">
    <property type="entry name" value="NTF2-like"/>
    <property type="match status" value="1"/>
</dbReference>
<proteinExistence type="predicted"/>
<protein>
    <recommendedName>
        <fullName evidence="3">SnoaL-like domain-containing protein</fullName>
    </recommendedName>
</protein>
<organism evidence="1 2">
    <name type="scientific">Paraburkholderia ultramafica</name>
    <dbReference type="NCBI Taxonomy" id="1544867"/>
    <lineage>
        <taxon>Bacteria</taxon>
        <taxon>Pseudomonadati</taxon>
        <taxon>Pseudomonadota</taxon>
        <taxon>Betaproteobacteria</taxon>
        <taxon>Burkholderiales</taxon>
        <taxon>Burkholderiaceae</taxon>
        <taxon>Paraburkholderia</taxon>
    </lineage>
</organism>
<reference evidence="1 2" key="1">
    <citation type="submission" date="2020-04" db="EMBL/GenBank/DDBJ databases">
        <authorList>
            <person name="De Canck E."/>
        </authorList>
    </citation>
    <scope>NUCLEOTIDE SEQUENCE [LARGE SCALE GENOMIC DNA]</scope>
    <source>
        <strain evidence="1 2">LMG 28614</strain>
    </source>
</reference>
<evidence type="ECO:0000313" key="2">
    <source>
        <dbReference type="Proteomes" id="UP000494365"/>
    </source>
</evidence>
<evidence type="ECO:0000313" key="1">
    <source>
        <dbReference type="EMBL" id="CAB3782330.1"/>
    </source>
</evidence>
<sequence>MTNASAQTDGATQQVFDHHLGAFAQGLDELLKDYDDHSTIITPDKTYRGSAEIRAFFKAFLESADPGFWPAFRITSKSTAGEVAYLAWEAKPWVTLATDTLVVKDGKIAVQTFTPFSGQESLA</sequence>
<dbReference type="RefSeq" id="WP_175148838.1">
    <property type="nucleotide sequence ID" value="NZ_CADIKK010000005.1"/>
</dbReference>
<evidence type="ECO:0008006" key="3">
    <source>
        <dbReference type="Google" id="ProtNLM"/>
    </source>
</evidence>
<accession>A0A6S7B7Y9</accession>
<dbReference type="InterPro" id="IPR032710">
    <property type="entry name" value="NTF2-like_dom_sf"/>
</dbReference>
<keyword evidence="2" id="KW-1185">Reference proteome</keyword>
<dbReference type="AlphaFoldDB" id="A0A6S7B7Y9"/>
<dbReference type="Proteomes" id="UP000494365">
    <property type="component" value="Unassembled WGS sequence"/>
</dbReference>
<dbReference type="Gene3D" id="3.10.450.50">
    <property type="match status" value="1"/>
</dbReference>
<gene>
    <name evidence="1" type="ORF">LMG28614_01418</name>
</gene>
<dbReference type="EMBL" id="CADIKK010000005">
    <property type="protein sequence ID" value="CAB3782330.1"/>
    <property type="molecule type" value="Genomic_DNA"/>
</dbReference>